<dbReference type="AlphaFoldDB" id="A0AA88HN03"/>
<evidence type="ECO:0000313" key="4">
    <source>
        <dbReference type="EMBL" id="KAK2707857.1"/>
    </source>
</evidence>
<evidence type="ECO:0000256" key="1">
    <source>
        <dbReference type="ARBA" id="ARBA00007989"/>
    </source>
</evidence>
<feature type="region of interest" description="Disordered" evidence="2">
    <location>
        <begin position="152"/>
        <end position="208"/>
    </location>
</feature>
<organism evidence="4 5">
    <name type="scientific">Artemia franciscana</name>
    <name type="common">Brine shrimp</name>
    <name type="synonym">Artemia sanfranciscana</name>
    <dbReference type="NCBI Taxonomy" id="6661"/>
    <lineage>
        <taxon>Eukaryota</taxon>
        <taxon>Metazoa</taxon>
        <taxon>Ecdysozoa</taxon>
        <taxon>Arthropoda</taxon>
        <taxon>Crustacea</taxon>
        <taxon>Branchiopoda</taxon>
        <taxon>Anostraca</taxon>
        <taxon>Artemiidae</taxon>
        <taxon>Artemia</taxon>
    </lineage>
</organism>
<dbReference type="PANTHER" id="PTHR22978:SF44">
    <property type="entry name" value="PROTEIN BTG3-LIKE PROTEIN"/>
    <property type="match status" value="1"/>
</dbReference>
<sequence length="296" mass="33267">MQEEVSAAVLFLTRIIEKRGRITQSVIEKFGERLSELLKHRFKDHWFPEQPSKGQGYRCIRLNESDPRDPTIERAAVECGLSYNDLGLPVEMTLWVDPKEVCCRFGEHKGSYCTVASFQSSTKEGKSIPIESVVDKAVQDLIDASEISFPSNAQKDSTSITNEVKSEIGKSGKENVEPTGNPSVNVESSPKRRNPRKHPPNNRPVYPFNNRHPFQPFPNYGPSGLFGPKSRNFFGSYPPPGAWFPPMTSPPGAASPPPHFLYPGLSSPTSYPRKRNTYHNSYNNRPWMTKPTMVKA</sequence>
<comment type="similarity">
    <text evidence="1">Belongs to the BTG family.</text>
</comment>
<name>A0AA88HN03_ARTSF</name>
<feature type="compositionally biased region" description="Polar residues" evidence="2">
    <location>
        <begin position="178"/>
        <end position="188"/>
    </location>
</feature>
<dbReference type="Gene3D" id="3.90.640.90">
    <property type="entry name" value="Anti-proliferative protein, N-terminal domain"/>
    <property type="match status" value="1"/>
</dbReference>
<evidence type="ECO:0000256" key="2">
    <source>
        <dbReference type="SAM" id="MobiDB-lite"/>
    </source>
</evidence>
<feature type="compositionally biased region" description="Basic and acidic residues" evidence="2">
    <location>
        <begin position="164"/>
        <end position="176"/>
    </location>
</feature>
<dbReference type="GO" id="GO:0005634">
    <property type="term" value="C:nucleus"/>
    <property type="evidence" value="ECO:0007669"/>
    <property type="project" value="TreeGrafter"/>
</dbReference>
<reference evidence="4" key="1">
    <citation type="submission" date="2023-07" db="EMBL/GenBank/DDBJ databases">
        <title>Chromosome-level genome assembly of Artemia franciscana.</title>
        <authorList>
            <person name="Jo E."/>
        </authorList>
    </citation>
    <scope>NUCLEOTIDE SEQUENCE</scope>
    <source>
        <tissue evidence="4">Whole body</tissue>
    </source>
</reference>
<dbReference type="PROSITE" id="PS01203">
    <property type="entry name" value="BTG_2"/>
    <property type="match status" value="1"/>
</dbReference>
<gene>
    <name evidence="4" type="ORF">QYM36_015512</name>
</gene>
<protein>
    <recommendedName>
        <fullName evidence="3">Anti-proliferative protein domain-containing protein</fullName>
    </recommendedName>
</protein>
<keyword evidence="5" id="KW-1185">Reference proteome</keyword>
<evidence type="ECO:0000259" key="3">
    <source>
        <dbReference type="PROSITE" id="PS01203"/>
    </source>
</evidence>
<dbReference type="SUPFAM" id="SSF160696">
    <property type="entry name" value="BTG domain-like"/>
    <property type="match status" value="1"/>
</dbReference>
<dbReference type="Pfam" id="PF07742">
    <property type="entry name" value="BTG"/>
    <property type="match status" value="1"/>
</dbReference>
<evidence type="ECO:0000313" key="5">
    <source>
        <dbReference type="Proteomes" id="UP001187531"/>
    </source>
</evidence>
<feature type="compositionally biased region" description="Basic residues" evidence="2">
    <location>
        <begin position="191"/>
        <end position="200"/>
    </location>
</feature>
<dbReference type="EMBL" id="JAVRJZ010000019">
    <property type="protein sequence ID" value="KAK2707857.1"/>
    <property type="molecule type" value="Genomic_DNA"/>
</dbReference>
<feature type="region of interest" description="Disordered" evidence="2">
    <location>
        <begin position="255"/>
        <end position="296"/>
    </location>
</feature>
<dbReference type="InterPro" id="IPR036054">
    <property type="entry name" value="BTG-like_sf"/>
</dbReference>
<dbReference type="InterPro" id="IPR002087">
    <property type="entry name" value="Anti_prolifrtn"/>
</dbReference>
<accession>A0AA88HN03</accession>
<dbReference type="GO" id="GO:0005737">
    <property type="term" value="C:cytoplasm"/>
    <property type="evidence" value="ECO:0007669"/>
    <property type="project" value="TreeGrafter"/>
</dbReference>
<dbReference type="PRINTS" id="PR00310">
    <property type="entry name" value="ANTIPRLFBTG1"/>
</dbReference>
<dbReference type="InterPro" id="IPR033332">
    <property type="entry name" value="BTG"/>
</dbReference>
<feature type="compositionally biased region" description="Polar residues" evidence="2">
    <location>
        <begin position="152"/>
        <end position="163"/>
    </location>
</feature>
<dbReference type="FunFam" id="3.90.640.90:FF:000002">
    <property type="entry name" value="BTG anti-proliferation factor 4"/>
    <property type="match status" value="1"/>
</dbReference>
<dbReference type="SMART" id="SM00099">
    <property type="entry name" value="btg1"/>
    <property type="match status" value="1"/>
</dbReference>
<proteinExistence type="inferred from homology"/>
<dbReference type="Proteomes" id="UP001187531">
    <property type="component" value="Unassembled WGS sequence"/>
</dbReference>
<feature type="domain" description="Anti-proliferative protein" evidence="3">
    <location>
        <begin position="88"/>
        <end position="107"/>
    </location>
</feature>
<comment type="caution">
    <text evidence="4">The sequence shown here is derived from an EMBL/GenBank/DDBJ whole genome shotgun (WGS) entry which is preliminary data.</text>
</comment>
<dbReference type="PANTHER" id="PTHR22978">
    <property type="entry name" value="B-CELL TRANSLOCATION GENE"/>
    <property type="match status" value="1"/>
</dbReference>